<sequence length="80" mass="8898">MLRSLTLLLLMKSLPLKIIFIGYALSCLIGMGVHFGLAAIAFGCLVITSYLAVGIQYRREVKKCNKNTVIEAAKMMEIYK</sequence>
<feature type="transmembrane region" description="Helical" evidence="1">
    <location>
        <begin position="20"/>
        <end position="53"/>
    </location>
</feature>
<name>A0A151Y2F7_9GAMM</name>
<keyword evidence="1" id="KW-0472">Membrane</keyword>
<comment type="caution">
    <text evidence="2">The sequence shown here is derived from an EMBL/GenBank/DDBJ whole genome shotgun (WGS) entry which is preliminary data.</text>
</comment>
<keyword evidence="3" id="KW-1185">Reference proteome</keyword>
<keyword evidence="1" id="KW-0812">Transmembrane</keyword>
<dbReference type="EMBL" id="LUAW01000018">
    <property type="protein sequence ID" value="KYQ72242.1"/>
    <property type="molecule type" value="Genomic_DNA"/>
</dbReference>
<evidence type="ECO:0000256" key="1">
    <source>
        <dbReference type="SAM" id="Phobius"/>
    </source>
</evidence>
<keyword evidence="1" id="KW-1133">Transmembrane helix</keyword>
<accession>A0A151Y2F7</accession>
<reference evidence="2 3" key="1">
    <citation type="submission" date="2016-03" db="EMBL/GenBank/DDBJ databases">
        <title>Acinetobacter genomospecies 28 strain ANC 4149.</title>
        <authorList>
            <person name="Radolfova-Krizova L."/>
            <person name="Nemec A."/>
        </authorList>
    </citation>
    <scope>NUCLEOTIDE SEQUENCE [LARGE SCALE GENOMIC DNA]</scope>
    <source>
        <strain evidence="2 3">ANC 4149</strain>
    </source>
</reference>
<dbReference type="Proteomes" id="UP000076276">
    <property type="component" value="Unassembled WGS sequence"/>
</dbReference>
<evidence type="ECO:0000313" key="3">
    <source>
        <dbReference type="Proteomes" id="UP000076276"/>
    </source>
</evidence>
<organism evidence="2 3">
    <name type="scientific">Acinetobacter pragensis</name>
    <dbReference type="NCBI Taxonomy" id="1806892"/>
    <lineage>
        <taxon>Bacteria</taxon>
        <taxon>Pseudomonadati</taxon>
        <taxon>Pseudomonadota</taxon>
        <taxon>Gammaproteobacteria</taxon>
        <taxon>Moraxellales</taxon>
        <taxon>Moraxellaceae</taxon>
        <taxon>Acinetobacter</taxon>
    </lineage>
</organism>
<evidence type="ECO:0000313" key="2">
    <source>
        <dbReference type="EMBL" id="KYQ72242.1"/>
    </source>
</evidence>
<proteinExistence type="predicted"/>
<protein>
    <submittedName>
        <fullName evidence="2">Uncharacterized protein</fullName>
    </submittedName>
</protein>
<gene>
    <name evidence="2" type="ORF">AZH43_11420</name>
</gene>
<dbReference type="AlphaFoldDB" id="A0A151Y2F7"/>